<dbReference type="OrthoDB" id="4369471at2759"/>
<comment type="caution">
    <text evidence="2">The sequence shown here is derived from an EMBL/GenBank/DDBJ whole genome shotgun (WGS) entry which is preliminary data.</text>
</comment>
<gene>
    <name evidence="2" type="ORF">N7496_002174</name>
</gene>
<accession>A0A9W9SJH1</accession>
<keyword evidence="3" id="KW-1185">Reference proteome</keyword>
<evidence type="ECO:0000256" key="1">
    <source>
        <dbReference type="SAM" id="MobiDB-lite"/>
    </source>
</evidence>
<dbReference type="Proteomes" id="UP001147782">
    <property type="component" value="Unassembled WGS sequence"/>
</dbReference>
<reference evidence="2" key="1">
    <citation type="submission" date="2022-11" db="EMBL/GenBank/DDBJ databases">
        <authorList>
            <person name="Petersen C."/>
        </authorList>
    </citation>
    <scope>NUCLEOTIDE SEQUENCE</scope>
    <source>
        <strain evidence="2">IBT 29864</strain>
    </source>
</reference>
<dbReference type="EMBL" id="JAPZBS010000002">
    <property type="protein sequence ID" value="KAJ5379746.1"/>
    <property type="molecule type" value="Genomic_DNA"/>
</dbReference>
<feature type="region of interest" description="Disordered" evidence="1">
    <location>
        <begin position="1"/>
        <end position="27"/>
    </location>
</feature>
<feature type="compositionally biased region" description="Acidic residues" evidence="1">
    <location>
        <begin position="203"/>
        <end position="216"/>
    </location>
</feature>
<dbReference type="AlphaFoldDB" id="A0A9W9SJH1"/>
<feature type="compositionally biased region" description="Polar residues" evidence="1">
    <location>
        <begin position="1"/>
        <end position="19"/>
    </location>
</feature>
<name>A0A9W9SJH1_9EURO</name>
<dbReference type="RefSeq" id="XP_056557317.1">
    <property type="nucleotide sequence ID" value="XM_056695105.1"/>
</dbReference>
<proteinExistence type="predicted"/>
<sequence length="216" mass="24615">MSSESDSAARPSPQTTPESGTPPKKHTIFNFNATNPDFVPGYSVLRVEQAKHMTPEAKTRLMNTIVDDLVASVGLINEYHRNGTLSDENIFQVSTMMQSIRHNNAKVEGRWDEKIERLRRDRRQVQRDYRDLARQMDVMGQKYAGKVKVLEGQVEALKKQIAWMEAGGPLRQSESWLGENVDRRCVSEEVDMVETSNGREQMGEDDADGEWEEESI</sequence>
<feature type="region of interest" description="Disordered" evidence="1">
    <location>
        <begin position="193"/>
        <end position="216"/>
    </location>
</feature>
<reference evidence="2" key="2">
    <citation type="journal article" date="2023" name="IMA Fungus">
        <title>Comparative genomic study of the Penicillium genus elucidates a diverse pangenome and 15 lateral gene transfer events.</title>
        <authorList>
            <person name="Petersen C."/>
            <person name="Sorensen T."/>
            <person name="Nielsen M.R."/>
            <person name="Sondergaard T.E."/>
            <person name="Sorensen J.L."/>
            <person name="Fitzpatrick D.A."/>
            <person name="Frisvad J.C."/>
            <person name="Nielsen K.L."/>
        </authorList>
    </citation>
    <scope>NUCLEOTIDE SEQUENCE</scope>
    <source>
        <strain evidence="2">IBT 29864</strain>
    </source>
</reference>
<organism evidence="2 3">
    <name type="scientific">Penicillium cataractarum</name>
    <dbReference type="NCBI Taxonomy" id="2100454"/>
    <lineage>
        <taxon>Eukaryota</taxon>
        <taxon>Fungi</taxon>
        <taxon>Dikarya</taxon>
        <taxon>Ascomycota</taxon>
        <taxon>Pezizomycotina</taxon>
        <taxon>Eurotiomycetes</taxon>
        <taxon>Eurotiomycetidae</taxon>
        <taxon>Eurotiales</taxon>
        <taxon>Aspergillaceae</taxon>
        <taxon>Penicillium</taxon>
    </lineage>
</organism>
<evidence type="ECO:0000313" key="2">
    <source>
        <dbReference type="EMBL" id="KAJ5379746.1"/>
    </source>
</evidence>
<protein>
    <submittedName>
        <fullName evidence="2">Uncharacterized protein</fullName>
    </submittedName>
</protein>
<dbReference type="GeneID" id="81434282"/>
<evidence type="ECO:0000313" key="3">
    <source>
        <dbReference type="Proteomes" id="UP001147782"/>
    </source>
</evidence>